<dbReference type="Pfam" id="PF00196">
    <property type="entry name" value="GerE"/>
    <property type="match status" value="1"/>
</dbReference>
<dbReference type="CDD" id="cd06170">
    <property type="entry name" value="LuxR_C_like"/>
    <property type="match status" value="1"/>
</dbReference>
<proteinExistence type="predicted"/>
<dbReference type="Proteomes" id="UP001199642">
    <property type="component" value="Chromosome"/>
</dbReference>
<dbReference type="PROSITE" id="PS00622">
    <property type="entry name" value="HTH_LUXR_1"/>
    <property type="match status" value="1"/>
</dbReference>
<dbReference type="PROSITE" id="PS50043">
    <property type="entry name" value="HTH_LUXR_2"/>
    <property type="match status" value="1"/>
</dbReference>
<sequence>MPCPADVERILAVLNARGVHAVPRVVARLRAQLQDDDRALVEVAGRLTHAEATGRRPLPHPLPLTPALAEPFARETWSPEERSALLLAALSADDRLSVLLRAGGCRADRVLGSRLSRDLSISAGRFAFADERLRAWVLGSADHAERLAAHDRLAAAYAAVGERGRAQWHRACANATGDPRLVPDLLTLAADALTDGDAEWAFLVAREAAGHAAPADVASCRLLAGRAALAAGWAEEASRWLSPLLDDPAIALDALPEHLAATAFLHGAVPEIELAEYRPAEDGAERWRTWSRAAAVGAALSAERGERARSRRLLALTRDPTALAIVGGTIRDAAAAWCALYERERDEEAPSADTLRAALYRALAGDSEGGLFLLAPGNPRPRADALWDGLERSPVAEAYRIVAVALLRFWRGEVRTAAELLRASCGVLPVEIPFAGLGVTLLRRLELAVDGRTGPLSQALAAGLAPGTGPDGLVERGVAAYLAGRSDEAATHLRLWSERGASSPCLAVPGLDEVGPLTVDAAVEPPDAAHARHLRAVVRTLVDGGSAVDYAAAADAGRRVRSPFERGRMEALLGAANAARGERSAGLRHLRAARTLFAEAGADAWAASVTARLARLGAEEPAPRRLPEGSGIDLAPVDPLGTCRTVWEPLLTERELEVAMRVAEGSTNRQIAASLGLSVRTVEVHIGRLFAKFGVRSRSELTALAHRTNQHG</sequence>
<dbReference type="PRINTS" id="PR00038">
    <property type="entry name" value="HTHLUXR"/>
</dbReference>
<evidence type="ECO:0000259" key="2">
    <source>
        <dbReference type="PROSITE" id="PS50043"/>
    </source>
</evidence>
<name>A0ABY3RV29_9MICO</name>
<dbReference type="InterPro" id="IPR016032">
    <property type="entry name" value="Sig_transdc_resp-reg_C-effctor"/>
</dbReference>
<organism evidence="3 4">
    <name type="scientific">Microbacterium resistens</name>
    <dbReference type="NCBI Taxonomy" id="156977"/>
    <lineage>
        <taxon>Bacteria</taxon>
        <taxon>Bacillati</taxon>
        <taxon>Actinomycetota</taxon>
        <taxon>Actinomycetes</taxon>
        <taxon>Micrococcales</taxon>
        <taxon>Microbacteriaceae</taxon>
        <taxon>Microbacterium</taxon>
    </lineage>
</organism>
<evidence type="ECO:0000313" key="4">
    <source>
        <dbReference type="Proteomes" id="UP001199642"/>
    </source>
</evidence>
<feature type="domain" description="HTH luxR-type" evidence="2">
    <location>
        <begin position="644"/>
        <end position="709"/>
    </location>
</feature>
<gene>
    <name evidence="3" type="ORF">K8F61_07135</name>
</gene>
<keyword evidence="1" id="KW-0238">DNA-binding</keyword>
<dbReference type="PANTHER" id="PTHR43214">
    <property type="entry name" value="TWO-COMPONENT RESPONSE REGULATOR"/>
    <property type="match status" value="1"/>
</dbReference>
<dbReference type="Gene3D" id="1.10.10.10">
    <property type="entry name" value="Winged helix-like DNA-binding domain superfamily/Winged helix DNA-binding domain"/>
    <property type="match status" value="1"/>
</dbReference>
<accession>A0ABY3RV29</accession>
<protein>
    <submittedName>
        <fullName evidence="3">LuxR C-terminal-related transcriptional regulator</fullName>
    </submittedName>
</protein>
<evidence type="ECO:0000313" key="3">
    <source>
        <dbReference type="EMBL" id="UGS27928.1"/>
    </source>
</evidence>
<evidence type="ECO:0000256" key="1">
    <source>
        <dbReference type="ARBA" id="ARBA00023125"/>
    </source>
</evidence>
<dbReference type="PANTHER" id="PTHR43214:SF42">
    <property type="entry name" value="TRANSCRIPTIONAL REGULATORY PROTEIN DESR"/>
    <property type="match status" value="1"/>
</dbReference>
<dbReference type="InterPro" id="IPR036388">
    <property type="entry name" value="WH-like_DNA-bd_sf"/>
</dbReference>
<reference evidence="3 4" key="1">
    <citation type="submission" date="2023-01" db="EMBL/GenBank/DDBJ databases">
        <title>Characterization of estradiol degrading bacteria Microbacterium sp. MZT7 and reveal degrading genes through genome analysis.</title>
        <authorList>
            <person name="Hao P."/>
            <person name="Gao Y."/>
        </authorList>
    </citation>
    <scope>NUCLEOTIDE SEQUENCE [LARGE SCALE GENOMIC DNA]</scope>
    <source>
        <strain evidence="3 4">MZT7</strain>
    </source>
</reference>
<dbReference type="EMBL" id="CP082781">
    <property type="protein sequence ID" value="UGS27928.1"/>
    <property type="molecule type" value="Genomic_DNA"/>
</dbReference>
<keyword evidence="4" id="KW-1185">Reference proteome</keyword>
<dbReference type="InterPro" id="IPR039420">
    <property type="entry name" value="WalR-like"/>
</dbReference>
<dbReference type="InterPro" id="IPR000792">
    <property type="entry name" value="Tscrpt_reg_LuxR_C"/>
</dbReference>
<dbReference type="SUPFAM" id="SSF46894">
    <property type="entry name" value="C-terminal effector domain of the bipartite response regulators"/>
    <property type="match status" value="1"/>
</dbReference>
<dbReference type="SMART" id="SM00421">
    <property type="entry name" value="HTH_LUXR"/>
    <property type="match status" value="1"/>
</dbReference>
<dbReference type="RefSeq" id="WP_231821165.1">
    <property type="nucleotide sequence ID" value="NZ_CP082781.1"/>
</dbReference>